<evidence type="ECO:0000256" key="1">
    <source>
        <dbReference type="ARBA" id="ARBA00023002"/>
    </source>
</evidence>
<organism evidence="4 5">
    <name type="scientific">Pararobbsia silviterrae</name>
    <dbReference type="NCBI Taxonomy" id="1792498"/>
    <lineage>
        <taxon>Bacteria</taxon>
        <taxon>Pseudomonadati</taxon>
        <taxon>Pseudomonadota</taxon>
        <taxon>Betaproteobacteria</taxon>
        <taxon>Burkholderiales</taxon>
        <taxon>Burkholderiaceae</taxon>
        <taxon>Pararobbsia</taxon>
    </lineage>
</organism>
<dbReference type="Gene3D" id="3.40.50.720">
    <property type="entry name" value="NAD(P)-binding Rossmann-like Domain"/>
    <property type="match status" value="1"/>
</dbReference>
<feature type="domain" description="Gfo/Idh/MocA-like oxidoreductase N-terminal" evidence="2">
    <location>
        <begin position="6"/>
        <end position="131"/>
    </location>
</feature>
<reference evidence="4 5" key="1">
    <citation type="submission" date="2018-10" db="EMBL/GenBank/DDBJ databases">
        <title>Robbsia sp. DHC34, isolated from soil.</title>
        <authorList>
            <person name="Gao Z.-H."/>
            <person name="Qiu L.-H."/>
        </authorList>
    </citation>
    <scope>NUCLEOTIDE SEQUENCE [LARGE SCALE GENOMIC DNA]</scope>
    <source>
        <strain evidence="4 5">DHC34</strain>
    </source>
</reference>
<dbReference type="RefSeq" id="WP_121085059.1">
    <property type="nucleotide sequence ID" value="NZ_RBZU01000002.1"/>
</dbReference>
<dbReference type="Pfam" id="PF01408">
    <property type="entry name" value="GFO_IDH_MocA"/>
    <property type="match status" value="1"/>
</dbReference>
<dbReference type="EMBL" id="RBZU01000002">
    <property type="protein sequence ID" value="RKP57764.1"/>
    <property type="molecule type" value="Genomic_DNA"/>
</dbReference>
<dbReference type="Pfam" id="PF22725">
    <property type="entry name" value="GFO_IDH_MocA_C3"/>
    <property type="match status" value="1"/>
</dbReference>
<proteinExistence type="predicted"/>
<dbReference type="SUPFAM" id="SSF55347">
    <property type="entry name" value="Glyceraldehyde-3-phosphate dehydrogenase-like, C-terminal domain"/>
    <property type="match status" value="1"/>
</dbReference>
<dbReference type="Proteomes" id="UP000270342">
    <property type="component" value="Unassembled WGS sequence"/>
</dbReference>
<keyword evidence="1" id="KW-0560">Oxidoreductase</keyword>
<evidence type="ECO:0000259" key="3">
    <source>
        <dbReference type="Pfam" id="PF22725"/>
    </source>
</evidence>
<protein>
    <submittedName>
        <fullName evidence="4">Gfo/Idh/MocA family oxidoreductase</fullName>
    </submittedName>
</protein>
<dbReference type="InterPro" id="IPR050463">
    <property type="entry name" value="Gfo/Idh/MocA_oxidrdct_glycsds"/>
</dbReference>
<dbReference type="GO" id="GO:0000166">
    <property type="term" value="F:nucleotide binding"/>
    <property type="evidence" value="ECO:0007669"/>
    <property type="project" value="InterPro"/>
</dbReference>
<dbReference type="GO" id="GO:0016491">
    <property type="term" value="F:oxidoreductase activity"/>
    <property type="evidence" value="ECO:0007669"/>
    <property type="project" value="UniProtKB-KW"/>
</dbReference>
<dbReference type="OrthoDB" id="9781031at2"/>
<evidence type="ECO:0000313" key="5">
    <source>
        <dbReference type="Proteomes" id="UP000270342"/>
    </source>
</evidence>
<gene>
    <name evidence="4" type="ORF">D7S86_07480</name>
</gene>
<feature type="domain" description="GFO/IDH/MocA-like oxidoreductase" evidence="3">
    <location>
        <begin position="142"/>
        <end position="274"/>
    </location>
</feature>
<keyword evidence="5" id="KW-1185">Reference proteome</keyword>
<sequence length="373" mass="40361">MRREVGVAVIGTGFMGKAHALAYRAVPYAFPDAAQPRLVAVADINEAAARGAQAQFGFERATRDWRTLLDDPAIQAISITTPCSLHKEMALAAIAAGKHVHCEKPIAPSAADALAMMEAAQAAGVVTQTGYNYIKNPLLELARSMIAAGELGDITSFRGVHAEDYMADPEIPYNWRVDPENGAGALAEIGNHIIGLSRFLLGPIVEVNAQLETVNRTRPVAPGAQARRDVHVDDIARMIVKFGRGCSGSIEANWAATGRKMQLEFEVFGTRGALVFSQERLNELHYYRVGDDARTSGFTRIEAGPAHPPYSNFTVAGGHQLGFNDLKTMEMAGFLNAIESGTPAHANFHEAWEIQRVVDAAIRSSIEMRRVTI</sequence>
<dbReference type="InterPro" id="IPR000683">
    <property type="entry name" value="Gfo/Idh/MocA-like_OxRdtase_N"/>
</dbReference>
<dbReference type="SUPFAM" id="SSF51735">
    <property type="entry name" value="NAD(P)-binding Rossmann-fold domains"/>
    <property type="match status" value="1"/>
</dbReference>
<evidence type="ECO:0000313" key="4">
    <source>
        <dbReference type="EMBL" id="RKP57764.1"/>
    </source>
</evidence>
<dbReference type="InterPro" id="IPR055170">
    <property type="entry name" value="GFO_IDH_MocA-like_dom"/>
</dbReference>
<evidence type="ECO:0000259" key="2">
    <source>
        <dbReference type="Pfam" id="PF01408"/>
    </source>
</evidence>
<accession>A0A494YCN7</accession>
<dbReference type="PANTHER" id="PTHR43818:SF11">
    <property type="entry name" value="BCDNA.GH03377"/>
    <property type="match status" value="1"/>
</dbReference>
<dbReference type="Gene3D" id="3.30.360.10">
    <property type="entry name" value="Dihydrodipicolinate Reductase, domain 2"/>
    <property type="match status" value="1"/>
</dbReference>
<comment type="caution">
    <text evidence="4">The sequence shown here is derived from an EMBL/GenBank/DDBJ whole genome shotgun (WGS) entry which is preliminary data.</text>
</comment>
<dbReference type="PANTHER" id="PTHR43818">
    <property type="entry name" value="BCDNA.GH03377"/>
    <property type="match status" value="1"/>
</dbReference>
<name>A0A494YCN7_9BURK</name>
<dbReference type="AlphaFoldDB" id="A0A494YCN7"/>
<dbReference type="InterPro" id="IPR036291">
    <property type="entry name" value="NAD(P)-bd_dom_sf"/>
</dbReference>